<accession>M0A4D6</accession>
<organism evidence="3 4">
    <name type="scientific">Natrialba taiwanensis DSM 12281</name>
    <dbReference type="NCBI Taxonomy" id="1230458"/>
    <lineage>
        <taxon>Archaea</taxon>
        <taxon>Methanobacteriati</taxon>
        <taxon>Methanobacteriota</taxon>
        <taxon>Stenosarchaea group</taxon>
        <taxon>Halobacteria</taxon>
        <taxon>Halobacteriales</taxon>
        <taxon>Natrialbaceae</taxon>
        <taxon>Natrialba</taxon>
    </lineage>
</organism>
<dbReference type="InterPro" id="IPR055768">
    <property type="entry name" value="DUF7344"/>
</dbReference>
<dbReference type="Proteomes" id="UP000011648">
    <property type="component" value="Unassembled WGS sequence"/>
</dbReference>
<dbReference type="OrthoDB" id="331021at2157"/>
<dbReference type="EMBL" id="AOIL01000019">
    <property type="protein sequence ID" value="ELY93590.1"/>
    <property type="molecule type" value="Genomic_DNA"/>
</dbReference>
<dbReference type="Pfam" id="PF24035">
    <property type="entry name" value="DUF7344"/>
    <property type="match status" value="1"/>
</dbReference>
<protein>
    <recommendedName>
        <fullName evidence="2">DUF7344 domain-containing protein</fullName>
    </recommendedName>
</protein>
<feature type="transmembrane region" description="Helical" evidence="1">
    <location>
        <begin position="152"/>
        <end position="170"/>
    </location>
</feature>
<dbReference type="RefSeq" id="WP_006825192.1">
    <property type="nucleotide sequence ID" value="NZ_AOIL01000019.1"/>
</dbReference>
<keyword evidence="1" id="KW-1133">Transmembrane helix</keyword>
<proteinExistence type="predicted"/>
<feature type="domain" description="DUF7344" evidence="2">
    <location>
        <begin position="21"/>
        <end position="100"/>
    </location>
</feature>
<keyword evidence="1" id="KW-0472">Membrane</keyword>
<dbReference type="PATRIC" id="fig|1230458.4.peg.1395"/>
<sequence>MEGQLSQPESAHGELTEDELFDLLANRRRRHILQTLIYRDERVDIGTLSQSIAASEDDLAFDEVSSSDRKRVYTALQQSHLPKMDNAGVLEFDRDRGTVEPTPVLDDVKIYMDTVRGRNLSWSDYYLGLTALVTVVLGGTLLDIVPFSLLPAAAWSGFVVITLGGFALAHRHYAHQNHLRIGTSSPDIELEYDESSEQ</sequence>
<gene>
    <name evidence="3" type="ORF">C484_06886</name>
</gene>
<evidence type="ECO:0000313" key="3">
    <source>
        <dbReference type="EMBL" id="ELY93590.1"/>
    </source>
</evidence>
<feature type="transmembrane region" description="Helical" evidence="1">
    <location>
        <begin position="125"/>
        <end position="146"/>
    </location>
</feature>
<keyword evidence="4" id="KW-1185">Reference proteome</keyword>
<comment type="caution">
    <text evidence="3">The sequence shown here is derived from an EMBL/GenBank/DDBJ whole genome shotgun (WGS) entry which is preliminary data.</text>
</comment>
<keyword evidence="1" id="KW-0812">Transmembrane</keyword>
<reference evidence="3 4" key="1">
    <citation type="journal article" date="2014" name="PLoS Genet.">
        <title>Phylogenetically driven sequencing of extremely halophilic archaea reveals strategies for static and dynamic osmo-response.</title>
        <authorList>
            <person name="Becker E.A."/>
            <person name="Seitzer P.M."/>
            <person name="Tritt A."/>
            <person name="Larsen D."/>
            <person name="Krusor M."/>
            <person name="Yao A.I."/>
            <person name="Wu D."/>
            <person name="Madern D."/>
            <person name="Eisen J.A."/>
            <person name="Darling A.E."/>
            <person name="Facciotti M.T."/>
        </authorList>
    </citation>
    <scope>NUCLEOTIDE SEQUENCE [LARGE SCALE GENOMIC DNA]</scope>
    <source>
        <strain evidence="3 4">DSM 12281</strain>
    </source>
</reference>
<dbReference type="AlphaFoldDB" id="M0A4D6"/>
<evidence type="ECO:0000259" key="2">
    <source>
        <dbReference type="Pfam" id="PF24035"/>
    </source>
</evidence>
<name>M0A4D6_9EURY</name>
<evidence type="ECO:0000313" key="4">
    <source>
        <dbReference type="Proteomes" id="UP000011648"/>
    </source>
</evidence>
<evidence type="ECO:0000256" key="1">
    <source>
        <dbReference type="SAM" id="Phobius"/>
    </source>
</evidence>